<protein>
    <submittedName>
        <fullName evidence="1">Uncharacterized protein</fullName>
    </submittedName>
</protein>
<accession>A0AAW9WI26</accession>
<dbReference type="EMBL" id="WNME01000012">
    <property type="protein sequence ID" value="MUB65000.1"/>
    <property type="molecule type" value="Genomic_DNA"/>
</dbReference>
<comment type="caution">
    <text evidence="1">The sequence shown here is derived from an EMBL/GenBank/DDBJ whole genome shotgun (WGS) entry which is preliminary data.</text>
</comment>
<organism evidence="1 2">
    <name type="scientific">Hungatella hathewayi</name>
    <dbReference type="NCBI Taxonomy" id="154046"/>
    <lineage>
        <taxon>Bacteria</taxon>
        <taxon>Bacillati</taxon>
        <taxon>Bacillota</taxon>
        <taxon>Clostridia</taxon>
        <taxon>Lachnospirales</taxon>
        <taxon>Lachnospiraceae</taxon>
        <taxon>Hungatella</taxon>
    </lineage>
</organism>
<reference evidence="1 2" key="1">
    <citation type="submission" date="2019-09" db="EMBL/GenBank/DDBJ databases">
        <title>Draft genome sequencing of Hungatella hathewayi 123Y-2.</title>
        <authorList>
            <person name="Lv Q."/>
            <person name="Li S."/>
        </authorList>
    </citation>
    <scope>NUCLEOTIDE SEQUENCE [LARGE SCALE GENOMIC DNA]</scope>
    <source>
        <strain evidence="1 2">123Y-2</strain>
    </source>
</reference>
<gene>
    <name evidence="1" type="ORF">GNE07_18390</name>
</gene>
<proteinExistence type="predicted"/>
<dbReference type="RefSeq" id="WP_155521622.1">
    <property type="nucleotide sequence ID" value="NZ_CZAZ01000038.1"/>
</dbReference>
<dbReference type="AlphaFoldDB" id="A0AAW9WI26"/>
<name>A0AAW9WI26_9FIRM</name>
<dbReference type="Proteomes" id="UP000434223">
    <property type="component" value="Unassembled WGS sequence"/>
</dbReference>
<evidence type="ECO:0000313" key="1">
    <source>
        <dbReference type="EMBL" id="MUB65000.1"/>
    </source>
</evidence>
<evidence type="ECO:0000313" key="2">
    <source>
        <dbReference type="Proteomes" id="UP000434223"/>
    </source>
</evidence>
<sequence>MKDHRGVLETKEQKRLEQLRYIAEHWDELPETLQCRFDGQVQTARDFLMQKTN</sequence>